<protein>
    <submittedName>
        <fullName evidence="6">DUF300-domain-containing protein</fullName>
    </submittedName>
</protein>
<evidence type="ECO:0000313" key="6">
    <source>
        <dbReference type="EMBL" id="PWN37833.1"/>
    </source>
</evidence>
<feature type="transmembrane region" description="Helical" evidence="5">
    <location>
        <begin position="31"/>
        <end position="52"/>
    </location>
</feature>
<dbReference type="InterPro" id="IPR005178">
    <property type="entry name" value="Ostalpha/TMEM184C"/>
</dbReference>
<dbReference type="OrthoDB" id="5348404at2759"/>
<dbReference type="EMBL" id="KZ819602">
    <property type="protein sequence ID" value="PWN37833.1"/>
    <property type="molecule type" value="Genomic_DNA"/>
</dbReference>
<dbReference type="Pfam" id="PF03619">
    <property type="entry name" value="Solute_trans_a"/>
    <property type="match status" value="1"/>
</dbReference>
<evidence type="ECO:0000256" key="2">
    <source>
        <dbReference type="ARBA" id="ARBA00022692"/>
    </source>
</evidence>
<accession>A0A316VN47</accession>
<dbReference type="SMART" id="SM01417">
    <property type="entry name" value="Solute_trans_a"/>
    <property type="match status" value="1"/>
</dbReference>
<feature type="transmembrane region" description="Helical" evidence="5">
    <location>
        <begin position="275"/>
        <end position="298"/>
    </location>
</feature>
<keyword evidence="3 5" id="KW-1133">Transmembrane helix</keyword>
<evidence type="ECO:0000256" key="4">
    <source>
        <dbReference type="ARBA" id="ARBA00023136"/>
    </source>
</evidence>
<evidence type="ECO:0000256" key="5">
    <source>
        <dbReference type="SAM" id="Phobius"/>
    </source>
</evidence>
<keyword evidence="4 5" id="KW-0472">Membrane</keyword>
<dbReference type="RefSeq" id="XP_025358135.1">
    <property type="nucleotide sequence ID" value="XM_025500048.1"/>
</dbReference>
<dbReference type="GeneID" id="37021829"/>
<dbReference type="InParanoid" id="A0A316VN47"/>
<feature type="transmembrane region" description="Helical" evidence="5">
    <location>
        <begin position="152"/>
        <end position="175"/>
    </location>
</feature>
<evidence type="ECO:0000256" key="1">
    <source>
        <dbReference type="ARBA" id="ARBA00004141"/>
    </source>
</evidence>
<sequence length="371" mass="43891">MGNSTCPSAYVPVDPVPFYTNGNLNFKAHDVGWIICGFFTLIASVTSFWLIWKHLTYYTCPQQQRHIVRMLFMVPIYAIVSLLSYIFYHQAIYYETIRDCYEAVVITSFFYLLLQYVGDTPAEQHEVFRMVKLKKWFWPLGFWKYRPDGLHFLWLMKICILQYAIIQPICTLAAVGLQYFGLYCLESWEPYFGHIYITLAISISVSVAMYCLIQFYLPIQGELKPYAPVLKFLAVKSVVFLTFWQDSFLSILVYFGAIKQSQYMTAADIQVGINALLETFEMCIFAFLHIKAFTYVVYRPKDRKRTTRKFKALLDVFDYRDWYYQMRQTSRYMAAKSKGRDYSIVEDIRREKYTHLEKALGRDRLLRARRG</sequence>
<feature type="transmembrane region" description="Helical" evidence="5">
    <location>
        <begin position="195"/>
        <end position="217"/>
    </location>
</feature>
<feature type="transmembrane region" description="Helical" evidence="5">
    <location>
        <begin position="229"/>
        <end position="255"/>
    </location>
</feature>
<dbReference type="AlphaFoldDB" id="A0A316VN47"/>
<evidence type="ECO:0000256" key="3">
    <source>
        <dbReference type="ARBA" id="ARBA00022989"/>
    </source>
</evidence>
<name>A0A316VN47_9BASI</name>
<organism evidence="6 7">
    <name type="scientific">Meira miltonrushii</name>
    <dbReference type="NCBI Taxonomy" id="1280837"/>
    <lineage>
        <taxon>Eukaryota</taxon>
        <taxon>Fungi</taxon>
        <taxon>Dikarya</taxon>
        <taxon>Basidiomycota</taxon>
        <taxon>Ustilaginomycotina</taxon>
        <taxon>Exobasidiomycetes</taxon>
        <taxon>Exobasidiales</taxon>
        <taxon>Brachybasidiaceae</taxon>
        <taxon>Meira</taxon>
    </lineage>
</organism>
<comment type="subcellular location">
    <subcellularLocation>
        <location evidence="1">Membrane</location>
        <topology evidence="1">Multi-pass membrane protein</topology>
    </subcellularLocation>
</comment>
<evidence type="ECO:0000313" key="7">
    <source>
        <dbReference type="Proteomes" id="UP000245771"/>
    </source>
</evidence>
<reference evidence="6 7" key="1">
    <citation type="journal article" date="2018" name="Mol. Biol. Evol.">
        <title>Broad Genomic Sampling Reveals a Smut Pathogenic Ancestry of the Fungal Clade Ustilaginomycotina.</title>
        <authorList>
            <person name="Kijpornyongpan T."/>
            <person name="Mondo S.J."/>
            <person name="Barry K."/>
            <person name="Sandor L."/>
            <person name="Lee J."/>
            <person name="Lipzen A."/>
            <person name="Pangilinan J."/>
            <person name="LaButti K."/>
            <person name="Hainaut M."/>
            <person name="Henrissat B."/>
            <person name="Grigoriev I.V."/>
            <person name="Spatafora J.W."/>
            <person name="Aime M.C."/>
        </authorList>
    </citation>
    <scope>NUCLEOTIDE SEQUENCE [LARGE SCALE GENOMIC DNA]</scope>
    <source>
        <strain evidence="6 7">MCA 3882</strain>
    </source>
</reference>
<keyword evidence="7" id="KW-1185">Reference proteome</keyword>
<gene>
    <name evidence="6" type="ORF">FA14DRAFT_166838</name>
</gene>
<dbReference type="PANTHER" id="PTHR23423">
    <property type="entry name" value="ORGANIC SOLUTE TRANSPORTER-RELATED"/>
    <property type="match status" value="1"/>
</dbReference>
<feature type="transmembrane region" description="Helical" evidence="5">
    <location>
        <begin position="67"/>
        <end position="88"/>
    </location>
</feature>
<keyword evidence="2 5" id="KW-0812">Transmembrane</keyword>
<dbReference type="Proteomes" id="UP000245771">
    <property type="component" value="Unassembled WGS sequence"/>
</dbReference>
<dbReference type="GO" id="GO:0016020">
    <property type="term" value="C:membrane"/>
    <property type="evidence" value="ECO:0007669"/>
    <property type="project" value="UniProtKB-SubCell"/>
</dbReference>
<dbReference type="STRING" id="1280837.A0A316VN47"/>
<proteinExistence type="predicted"/>